<sequence>MPRNISTQQRLRELYNQLQDIMPVLQEIVEPPSVEEAPPSYVAGSPATSHDGASRYRVERYGRTRHWAVYDGEELLAVTVYKKGAIAVAHRLQDYESRIADLSWPEEKSPACGRSDQPSL</sequence>
<protein>
    <submittedName>
        <fullName evidence="2">Uncharacterized protein</fullName>
    </submittedName>
</protein>
<evidence type="ECO:0000313" key="2">
    <source>
        <dbReference type="EMBL" id="ETW97226.1"/>
    </source>
</evidence>
<accession>W4LIQ8</accession>
<keyword evidence="3" id="KW-1185">Reference proteome</keyword>
<evidence type="ECO:0000313" key="3">
    <source>
        <dbReference type="Proteomes" id="UP000019141"/>
    </source>
</evidence>
<gene>
    <name evidence="2" type="ORF">ETSY1_23520</name>
</gene>
<evidence type="ECO:0000256" key="1">
    <source>
        <dbReference type="SAM" id="MobiDB-lite"/>
    </source>
</evidence>
<reference evidence="2 3" key="1">
    <citation type="journal article" date="2014" name="Nature">
        <title>An environmental bacterial taxon with a large and distinct metabolic repertoire.</title>
        <authorList>
            <person name="Wilson M.C."/>
            <person name="Mori T."/>
            <person name="Ruckert C."/>
            <person name="Uria A.R."/>
            <person name="Helf M.J."/>
            <person name="Takada K."/>
            <person name="Gernert C."/>
            <person name="Steffens U.A."/>
            <person name="Heycke N."/>
            <person name="Schmitt S."/>
            <person name="Rinke C."/>
            <person name="Helfrich E.J."/>
            <person name="Brachmann A.O."/>
            <person name="Gurgui C."/>
            <person name="Wakimoto T."/>
            <person name="Kracht M."/>
            <person name="Crusemann M."/>
            <person name="Hentschel U."/>
            <person name="Abe I."/>
            <person name="Matsunaga S."/>
            <person name="Kalinowski J."/>
            <person name="Takeyama H."/>
            <person name="Piel J."/>
        </authorList>
    </citation>
    <scope>NUCLEOTIDE SEQUENCE [LARGE SCALE GENOMIC DNA]</scope>
    <source>
        <strain evidence="3">TSY1</strain>
    </source>
</reference>
<dbReference type="AlphaFoldDB" id="W4LIQ8"/>
<proteinExistence type="predicted"/>
<dbReference type="HOGENOM" id="CLU_2045394_0_0_7"/>
<dbReference type="Proteomes" id="UP000019141">
    <property type="component" value="Unassembled WGS sequence"/>
</dbReference>
<organism evidence="2 3">
    <name type="scientific">Entotheonella factor</name>
    <dbReference type="NCBI Taxonomy" id="1429438"/>
    <lineage>
        <taxon>Bacteria</taxon>
        <taxon>Pseudomonadati</taxon>
        <taxon>Nitrospinota/Tectimicrobiota group</taxon>
        <taxon>Candidatus Tectimicrobiota</taxon>
        <taxon>Candidatus Entotheonellia</taxon>
        <taxon>Candidatus Entotheonellales</taxon>
        <taxon>Candidatus Entotheonellaceae</taxon>
        <taxon>Candidatus Entotheonella</taxon>
    </lineage>
</organism>
<feature type="region of interest" description="Disordered" evidence="1">
    <location>
        <begin position="35"/>
        <end position="54"/>
    </location>
</feature>
<name>W4LIQ8_ENTF1</name>
<comment type="caution">
    <text evidence="2">The sequence shown here is derived from an EMBL/GenBank/DDBJ whole genome shotgun (WGS) entry which is preliminary data.</text>
</comment>
<dbReference type="EMBL" id="AZHW01000690">
    <property type="protein sequence ID" value="ETW97226.1"/>
    <property type="molecule type" value="Genomic_DNA"/>
</dbReference>